<dbReference type="GO" id="GO:0016740">
    <property type="term" value="F:transferase activity"/>
    <property type="evidence" value="ECO:0007669"/>
    <property type="project" value="UniProtKB-KW"/>
</dbReference>
<evidence type="ECO:0000313" key="2">
    <source>
        <dbReference type="EMBL" id="REH01889.1"/>
    </source>
</evidence>
<gene>
    <name evidence="2" type="ORF">C8P67_101373</name>
</gene>
<dbReference type="EMBL" id="QUNI01000001">
    <property type="protein sequence ID" value="REH01889.1"/>
    <property type="molecule type" value="Genomic_DNA"/>
</dbReference>
<dbReference type="InterPro" id="IPR050834">
    <property type="entry name" value="Glycosyltransf_2"/>
</dbReference>
<proteinExistence type="predicted"/>
<dbReference type="Pfam" id="PF00535">
    <property type="entry name" value="Glycos_transf_2"/>
    <property type="match status" value="1"/>
</dbReference>
<reference evidence="2 3" key="1">
    <citation type="submission" date="2018-08" db="EMBL/GenBank/DDBJ databases">
        <title>Genomic Encyclopedia of Archaeal and Bacterial Type Strains, Phase II (KMG-II): from individual species to whole genera.</title>
        <authorList>
            <person name="Goeker M."/>
        </authorList>
    </citation>
    <scope>NUCLEOTIDE SEQUENCE [LARGE SCALE GENOMIC DNA]</scope>
    <source>
        <strain evidence="2 3">DSM 100880</strain>
    </source>
</reference>
<dbReference type="PANTHER" id="PTHR43685">
    <property type="entry name" value="GLYCOSYLTRANSFERASE"/>
    <property type="match status" value="1"/>
</dbReference>
<protein>
    <submittedName>
        <fullName evidence="2">Glycosyltransferase involved in cell wall biosynthesis</fullName>
    </submittedName>
</protein>
<dbReference type="CDD" id="cd00761">
    <property type="entry name" value="Glyco_tranf_GTA_type"/>
    <property type="match status" value="1"/>
</dbReference>
<dbReference type="InterPro" id="IPR029044">
    <property type="entry name" value="Nucleotide-diphossugar_trans"/>
</dbReference>
<evidence type="ECO:0000259" key="1">
    <source>
        <dbReference type="Pfam" id="PF00535"/>
    </source>
</evidence>
<organism evidence="2 3">
    <name type="scientific">Flavobacterium aquicola</name>
    <dbReference type="NCBI Taxonomy" id="1682742"/>
    <lineage>
        <taxon>Bacteria</taxon>
        <taxon>Pseudomonadati</taxon>
        <taxon>Bacteroidota</taxon>
        <taxon>Flavobacteriia</taxon>
        <taxon>Flavobacteriales</taxon>
        <taxon>Flavobacteriaceae</taxon>
        <taxon>Flavobacterium</taxon>
    </lineage>
</organism>
<keyword evidence="2" id="KW-0808">Transferase</keyword>
<sequence length="286" mass="33441">MNNTAPLVSICIPVYNAAKYIEQTVNCFLSQTYENIEIIIQDDYSADGTWEILNNLFSQQSKVKLFRNEKNLGIGPNWNNVYDKATGEYIVIANADDIHENTFIEKGVEKLSDSNIDFISFKYKMLFEKTSITKYTLKNEFIKSGYIENAFEKIAFENPFHIIFTIFRKQKLDEIKLNGKLFLDTQVCDAELMLRYAENRTLYYCDEVIGYYRIHETNNSTIPLGELKSYYNDVLPIWHSKLSKKFGFKYRKGILIGAIFYIKSTIKGRSPWNYKLFSNMVRFATI</sequence>
<dbReference type="SUPFAM" id="SSF53448">
    <property type="entry name" value="Nucleotide-diphospho-sugar transferases"/>
    <property type="match status" value="1"/>
</dbReference>
<dbReference type="Gene3D" id="3.90.550.10">
    <property type="entry name" value="Spore Coat Polysaccharide Biosynthesis Protein SpsA, Chain A"/>
    <property type="match status" value="1"/>
</dbReference>
<dbReference type="Proteomes" id="UP000257136">
    <property type="component" value="Unassembled WGS sequence"/>
</dbReference>
<accession>A0A3E0EUS8</accession>
<dbReference type="AlphaFoldDB" id="A0A3E0EUS8"/>
<name>A0A3E0EUS8_9FLAO</name>
<dbReference type="RefSeq" id="WP_115809758.1">
    <property type="nucleotide sequence ID" value="NZ_QUNI01000001.1"/>
</dbReference>
<dbReference type="InterPro" id="IPR001173">
    <property type="entry name" value="Glyco_trans_2-like"/>
</dbReference>
<keyword evidence="3" id="KW-1185">Reference proteome</keyword>
<comment type="caution">
    <text evidence="2">The sequence shown here is derived from an EMBL/GenBank/DDBJ whole genome shotgun (WGS) entry which is preliminary data.</text>
</comment>
<dbReference type="OrthoDB" id="396512at2"/>
<evidence type="ECO:0000313" key="3">
    <source>
        <dbReference type="Proteomes" id="UP000257136"/>
    </source>
</evidence>
<feature type="domain" description="Glycosyltransferase 2-like" evidence="1">
    <location>
        <begin position="9"/>
        <end position="139"/>
    </location>
</feature>
<dbReference type="PANTHER" id="PTHR43685:SF11">
    <property type="entry name" value="GLYCOSYLTRANSFERASE TAGX-RELATED"/>
    <property type="match status" value="1"/>
</dbReference>